<evidence type="ECO:0000313" key="3">
    <source>
        <dbReference type="Proteomes" id="UP000218334"/>
    </source>
</evidence>
<evidence type="ECO:0000256" key="1">
    <source>
        <dbReference type="SAM" id="SignalP"/>
    </source>
</evidence>
<dbReference type="Proteomes" id="UP000218334">
    <property type="component" value="Unassembled WGS sequence"/>
</dbReference>
<protein>
    <recommendedName>
        <fullName evidence="4">Secreted protein</fullName>
    </recommendedName>
</protein>
<keyword evidence="3" id="KW-1185">Reference proteome</keyword>
<reference evidence="3" key="1">
    <citation type="journal article" date="2017" name="Nat. Ecol. Evol.">
        <title>Genome expansion and lineage-specific genetic innovations in the forest pathogenic fungi Armillaria.</title>
        <authorList>
            <person name="Sipos G."/>
            <person name="Prasanna A.N."/>
            <person name="Walter M.C."/>
            <person name="O'Connor E."/>
            <person name="Balint B."/>
            <person name="Krizsan K."/>
            <person name="Kiss B."/>
            <person name="Hess J."/>
            <person name="Varga T."/>
            <person name="Slot J."/>
            <person name="Riley R."/>
            <person name="Boka B."/>
            <person name="Rigling D."/>
            <person name="Barry K."/>
            <person name="Lee J."/>
            <person name="Mihaltcheva S."/>
            <person name="LaButti K."/>
            <person name="Lipzen A."/>
            <person name="Waldron R."/>
            <person name="Moloney N.M."/>
            <person name="Sperisen C."/>
            <person name="Kredics L."/>
            <person name="Vagvoelgyi C."/>
            <person name="Patrignani A."/>
            <person name="Fitzpatrick D."/>
            <person name="Nagy I."/>
            <person name="Doyle S."/>
            <person name="Anderson J.B."/>
            <person name="Grigoriev I.V."/>
            <person name="Gueldener U."/>
            <person name="Muensterkoetter M."/>
            <person name="Nagy L.G."/>
        </authorList>
    </citation>
    <scope>NUCLEOTIDE SEQUENCE [LARGE SCALE GENOMIC DNA]</scope>
    <source>
        <strain evidence="3">28-4</strain>
    </source>
</reference>
<accession>A0A2H3CBD4</accession>
<keyword evidence="1" id="KW-0732">Signal</keyword>
<sequence>MFRFGRVRVLMVSLLSSWHRPSGACVITNGCQRHSSCWTSETVVAVLLGLQSLSPFAARPDLIPNPIAITVFLMVQSAVLDGDYRGCTCGECETVCGRKWGWDQEVSGFSKYRCRYQRFWWCRTLFEK</sequence>
<organism evidence="2 3">
    <name type="scientific">Armillaria solidipes</name>
    <dbReference type="NCBI Taxonomy" id="1076256"/>
    <lineage>
        <taxon>Eukaryota</taxon>
        <taxon>Fungi</taxon>
        <taxon>Dikarya</taxon>
        <taxon>Basidiomycota</taxon>
        <taxon>Agaricomycotina</taxon>
        <taxon>Agaricomycetes</taxon>
        <taxon>Agaricomycetidae</taxon>
        <taxon>Agaricales</taxon>
        <taxon>Marasmiineae</taxon>
        <taxon>Physalacriaceae</taxon>
        <taxon>Armillaria</taxon>
    </lineage>
</organism>
<evidence type="ECO:0008006" key="4">
    <source>
        <dbReference type="Google" id="ProtNLM"/>
    </source>
</evidence>
<dbReference type="EMBL" id="KZ293415">
    <property type="protein sequence ID" value="PBK78634.1"/>
    <property type="molecule type" value="Genomic_DNA"/>
</dbReference>
<gene>
    <name evidence="2" type="ORF">ARMSODRAFT_48566</name>
</gene>
<name>A0A2H3CBD4_9AGAR</name>
<evidence type="ECO:0000313" key="2">
    <source>
        <dbReference type="EMBL" id="PBK78634.1"/>
    </source>
</evidence>
<feature type="chain" id="PRO_5013668881" description="Secreted protein" evidence="1">
    <location>
        <begin position="25"/>
        <end position="128"/>
    </location>
</feature>
<feature type="signal peptide" evidence="1">
    <location>
        <begin position="1"/>
        <end position="24"/>
    </location>
</feature>
<proteinExistence type="predicted"/>
<dbReference type="AlphaFoldDB" id="A0A2H3CBD4"/>